<dbReference type="InterPro" id="IPR045864">
    <property type="entry name" value="aa-tRNA-synth_II/BPL/LPL"/>
</dbReference>
<evidence type="ECO:0000256" key="4">
    <source>
        <dbReference type="ARBA" id="ARBA00022741"/>
    </source>
</evidence>
<dbReference type="WBParaSite" id="GPLIN_000620800">
    <property type="protein sequence ID" value="GPLIN_000620800"/>
    <property type="gene ID" value="GPLIN_000620800"/>
</dbReference>
<dbReference type="InterPro" id="IPR006195">
    <property type="entry name" value="aa-tRNA-synth_II"/>
</dbReference>
<reference evidence="9" key="1">
    <citation type="submission" date="2014-05" db="EMBL/GenBank/DDBJ databases">
        <title>The genome and life-stage specific transcriptomes of Globodera pallida elucidate key aspects of plant parasitism by a cyst nematode.</title>
        <authorList>
            <person name="Cotton J.A."/>
            <person name="Lilley C.J."/>
            <person name="Jones L.M."/>
            <person name="Kikuchi T."/>
            <person name="Reid A.J."/>
            <person name="Thorpe P."/>
            <person name="Tsai I.J."/>
            <person name="Beasley H."/>
            <person name="Blok V."/>
            <person name="Cock P.J.A."/>
            <person name="Van den Akker S.E."/>
            <person name="Holroyd N."/>
            <person name="Hunt M."/>
            <person name="Mantelin S."/>
            <person name="Naghra H."/>
            <person name="Pain A."/>
            <person name="Palomares-Rius J.E."/>
            <person name="Zarowiecki M."/>
            <person name="Berriman M."/>
            <person name="Jones J.T."/>
            <person name="Urwin P.E."/>
        </authorList>
    </citation>
    <scope>NUCLEOTIDE SEQUENCE [LARGE SCALE GENOMIC DNA]</scope>
    <source>
        <strain evidence="9">Lindley</strain>
    </source>
</reference>
<accession>A0A183C016</accession>
<keyword evidence="6" id="KW-0030">Aminoacyl-tRNA synthetase</keyword>
<evidence type="ECO:0000256" key="5">
    <source>
        <dbReference type="ARBA" id="ARBA00022840"/>
    </source>
</evidence>
<feature type="domain" description="Aminoacyl-transfer RNA synthetases class-II family profile" evidence="8">
    <location>
        <begin position="56"/>
        <end position="157"/>
    </location>
</feature>
<dbReference type="GO" id="GO:0004828">
    <property type="term" value="F:serine-tRNA ligase activity"/>
    <property type="evidence" value="ECO:0007669"/>
    <property type="project" value="UniProtKB-EC"/>
</dbReference>
<dbReference type="Proteomes" id="UP000050741">
    <property type="component" value="Unassembled WGS sequence"/>
</dbReference>
<dbReference type="AlphaFoldDB" id="A0A183C016"/>
<protein>
    <recommendedName>
        <fullName evidence="2">serine--tRNA ligase</fullName>
        <ecNumber evidence="2">6.1.1.11</ecNumber>
    </recommendedName>
    <alternativeName>
        <fullName evidence="7">Seryl-tRNA synthetase</fullName>
    </alternativeName>
</protein>
<dbReference type="Gene3D" id="3.30.930.10">
    <property type="entry name" value="Bira Bifunctional Protein, Domain 2"/>
    <property type="match status" value="1"/>
</dbReference>
<keyword evidence="4" id="KW-0547">Nucleotide-binding</keyword>
<dbReference type="EC" id="6.1.1.11" evidence="2"/>
<evidence type="ECO:0000313" key="10">
    <source>
        <dbReference type="WBParaSite" id="GPLIN_000620800"/>
    </source>
</evidence>
<evidence type="ECO:0000256" key="6">
    <source>
        <dbReference type="ARBA" id="ARBA00023146"/>
    </source>
</evidence>
<dbReference type="InterPro" id="IPR002314">
    <property type="entry name" value="aa-tRNA-synt_IIb"/>
</dbReference>
<dbReference type="InterPro" id="IPR002317">
    <property type="entry name" value="Ser-tRNA-ligase_type_1"/>
</dbReference>
<keyword evidence="9" id="KW-1185">Reference proteome</keyword>
<dbReference type="PROSITE" id="PS50862">
    <property type="entry name" value="AA_TRNA_LIGASE_II"/>
    <property type="match status" value="1"/>
</dbReference>
<keyword evidence="3" id="KW-0436">Ligase</keyword>
<sequence length="290" mass="33478">MFSNNIRWDCFSVRQAGDEHPSAELRANTYNGLCLSGTAEMGIARRLKGRVFDECELPAYFMAQSRCFRPELASNQMDSGLYRVHEFNKIELFAVCTEHQSVAELQRIVRLQQSLFDTLQLRYRVLDMPTEELGAPAARKFDLEAWMPGRTTAAVQVQKNQINFFDLLTAQHLDDFDEATERAETDTAVAVSFKDLSKSDVEQIRTVHACLAELLRHFWHCFPARTPELEQKIIRMNETLNKFEQTQLVEGERQYGSIYFQHCRAQLSLVQRRVLGFQNAAKRPPPPQQK</sequence>
<proteinExistence type="inferred from homology"/>
<evidence type="ECO:0000256" key="1">
    <source>
        <dbReference type="ARBA" id="ARBA00010728"/>
    </source>
</evidence>
<name>A0A183C016_GLOPA</name>
<dbReference type="Pfam" id="PF00587">
    <property type="entry name" value="tRNA-synt_2b"/>
    <property type="match status" value="1"/>
</dbReference>
<evidence type="ECO:0000256" key="3">
    <source>
        <dbReference type="ARBA" id="ARBA00022598"/>
    </source>
</evidence>
<keyword evidence="5" id="KW-0067">ATP-binding</keyword>
<comment type="similarity">
    <text evidence="1">Belongs to the class-II aminoacyl-tRNA synthetase family. Type-1 seryl-tRNA synthetase subfamily.</text>
</comment>
<evidence type="ECO:0000256" key="7">
    <source>
        <dbReference type="ARBA" id="ARBA00031113"/>
    </source>
</evidence>
<dbReference type="PANTHER" id="PTHR11778">
    <property type="entry name" value="SERYL-TRNA SYNTHETASE"/>
    <property type="match status" value="1"/>
</dbReference>
<dbReference type="PRINTS" id="PR00981">
    <property type="entry name" value="TRNASYNTHSER"/>
</dbReference>
<reference evidence="10" key="2">
    <citation type="submission" date="2016-06" db="UniProtKB">
        <authorList>
            <consortium name="WormBaseParasite"/>
        </authorList>
    </citation>
    <scope>IDENTIFICATION</scope>
</reference>
<dbReference type="GO" id="GO:0006434">
    <property type="term" value="P:seryl-tRNA aminoacylation"/>
    <property type="evidence" value="ECO:0007669"/>
    <property type="project" value="InterPro"/>
</dbReference>
<evidence type="ECO:0000313" key="9">
    <source>
        <dbReference type="Proteomes" id="UP000050741"/>
    </source>
</evidence>
<dbReference type="SUPFAM" id="SSF55681">
    <property type="entry name" value="Class II aaRS and biotin synthetases"/>
    <property type="match status" value="1"/>
</dbReference>
<dbReference type="GO" id="GO:0005524">
    <property type="term" value="F:ATP binding"/>
    <property type="evidence" value="ECO:0007669"/>
    <property type="project" value="UniProtKB-KW"/>
</dbReference>
<evidence type="ECO:0000259" key="8">
    <source>
        <dbReference type="PROSITE" id="PS50862"/>
    </source>
</evidence>
<evidence type="ECO:0000256" key="2">
    <source>
        <dbReference type="ARBA" id="ARBA00012840"/>
    </source>
</evidence>
<organism evidence="9 10">
    <name type="scientific">Globodera pallida</name>
    <name type="common">Potato cyst nematode worm</name>
    <name type="synonym">Heterodera pallida</name>
    <dbReference type="NCBI Taxonomy" id="36090"/>
    <lineage>
        <taxon>Eukaryota</taxon>
        <taxon>Metazoa</taxon>
        <taxon>Ecdysozoa</taxon>
        <taxon>Nematoda</taxon>
        <taxon>Chromadorea</taxon>
        <taxon>Rhabditida</taxon>
        <taxon>Tylenchina</taxon>
        <taxon>Tylenchomorpha</taxon>
        <taxon>Tylenchoidea</taxon>
        <taxon>Heteroderidae</taxon>
        <taxon>Heteroderinae</taxon>
        <taxon>Globodera</taxon>
    </lineage>
</organism>